<dbReference type="Pfam" id="PF01370">
    <property type="entry name" value="Epimerase"/>
    <property type="match status" value="1"/>
</dbReference>
<accession>X1BES8</accession>
<gene>
    <name evidence="2" type="ORF">S01H4_42769</name>
</gene>
<feature type="domain" description="NAD-dependent epimerase/dehydratase" evidence="1">
    <location>
        <begin position="7"/>
        <end position="57"/>
    </location>
</feature>
<reference evidence="2" key="1">
    <citation type="journal article" date="2014" name="Front. Microbiol.">
        <title>High frequency of phylogenetically diverse reductive dehalogenase-homologous genes in deep subseafloor sedimentary metagenomes.</title>
        <authorList>
            <person name="Kawai M."/>
            <person name="Futagami T."/>
            <person name="Toyoda A."/>
            <person name="Takaki Y."/>
            <person name="Nishi S."/>
            <person name="Hori S."/>
            <person name="Arai W."/>
            <person name="Tsubouchi T."/>
            <person name="Morono Y."/>
            <person name="Uchiyama I."/>
            <person name="Ito T."/>
            <person name="Fujiyama A."/>
            <person name="Inagaki F."/>
            <person name="Takami H."/>
        </authorList>
    </citation>
    <scope>NUCLEOTIDE SEQUENCE</scope>
    <source>
        <strain evidence="2">Expedition CK06-06</strain>
    </source>
</reference>
<feature type="non-terminal residue" evidence="2">
    <location>
        <position position="57"/>
    </location>
</feature>
<comment type="caution">
    <text evidence="2">The sequence shown here is derived from an EMBL/GenBank/DDBJ whole genome shotgun (WGS) entry which is preliminary data.</text>
</comment>
<protein>
    <recommendedName>
        <fullName evidence="1">NAD-dependent epimerase/dehydratase domain-containing protein</fullName>
    </recommendedName>
</protein>
<dbReference type="SUPFAM" id="SSF51735">
    <property type="entry name" value="NAD(P)-binding Rossmann-fold domains"/>
    <property type="match status" value="1"/>
</dbReference>
<dbReference type="InterPro" id="IPR036291">
    <property type="entry name" value="NAD(P)-bd_dom_sf"/>
</dbReference>
<dbReference type="Gene3D" id="3.40.50.720">
    <property type="entry name" value="NAD(P)-binding Rossmann-like Domain"/>
    <property type="match status" value="1"/>
</dbReference>
<name>X1BES8_9ZZZZ</name>
<evidence type="ECO:0000259" key="1">
    <source>
        <dbReference type="Pfam" id="PF01370"/>
    </source>
</evidence>
<proteinExistence type="predicted"/>
<dbReference type="EMBL" id="BART01023522">
    <property type="protein sequence ID" value="GAG93525.1"/>
    <property type="molecule type" value="Genomic_DNA"/>
</dbReference>
<dbReference type="AlphaFoldDB" id="X1BES8"/>
<dbReference type="InterPro" id="IPR001509">
    <property type="entry name" value="Epimerase_deHydtase"/>
</dbReference>
<organism evidence="2">
    <name type="scientific">marine sediment metagenome</name>
    <dbReference type="NCBI Taxonomy" id="412755"/>
    <lineage>
        <taxon>unclassified sequences</taxon>
        <taxon>metagenomes</taxon>
        <taxon>ecological metagenomes</taxon>
    </lineage>
</organism>
<sequence>MEARTFLVTGASGFLGYHMCKYLVTKCQIVRGIDIEVFDYPDIADGVTFFKGDIRDR</sequence>
<evidence type="ECO:0000313" key="2">
    <source>
        <dbReference type="EMBL" id="GAG93525.1"/>
    </source>
</evidence>